<protein>
    <recommendedName>
        <fullName evidence="3">1,3-beta-glucan synthase component FKS1-like domain-containing protein</fullName>
    </recommendedName>
</protein>
<reference evidence="4" key="2">
    <citation type="submission" date="2018-10" db="UniProtKB">
        <authorList>
            <consortium name="EnsemblPlants"/>
        </authorList>
    </citation>
    <scope>IDENTIFICATION</scope>
</reference>
<dbReference type="Gramene" id="TraesCAD_scaffold_003751_01G000200.1">
    <property type="protein sequence ID" value="TraesCAD_scaffold_003751_01G000200.1"/>
    <property type="gene ID" value="TraesCAD_scaffold_003751_01G000200"/>
</dbReference>
<dbReference type="AlphaFoldDB" id="A0A3B6EJ42"/>
<reference evidence="4" key="1">
    <citation type="submission" date="2018-08" db="EMBL/GenBank/DDBJ databases">
        <authorList>
            <person name="Rossello M."/>
        </authorList>
    </citation>
    <scope>NUCLEOTIDE SEQUENCE [LARGE SCALE GENOMIC DNA]</scope>
    <source>
        <strain evidence="4">cv. Chinese Spring</strain>
    </source>
</reference>
<dbReference type="InterPro" id="IPR023175">
    <property type="entry name" value="Vta1/CALS_N_sf"/>
</dbReference>
<keyword evidence="5" id="KW-1185">Reference proteome</keyword>
<dbReference type="Gramene" id="TraesCLE_scaffold_060961_01G000200.1">
    <property type="protein sequence ID" value="TraesCLE_scaffold_060961_01G000200.1"/>
    <property type="gene ID" value="TraesCLE_scaffold_060961_01G000200"/>
</dbReference>
<dbReference type="PaxDb" id="4565-Traes_3B_8A7D24FB3.2"/>
<evidence type="ECO:0000259" key="3">
    <source>
        <dbReference type="SMART" id="SM01205"/>
    </source>
</evidence>
<feature type="domain" description="1,3-beta-glucan synthase component FKS1-like" evidence="3">
    <location>
        <begin position="315"/>
        <end position="426"/>
    </location>
</feature>
<dbReference type="InterPro" id="IPR026899">
    <property type="entry name" value="FKS1-like_dom1"/>
</dbReference>
<dbReference type="Gramene" id="TraesWEE_scaffold_102676_01G000200.1">
    <property type="protein sequence ID" value="TraesWEE_scaffold_102676_01G000200.1"/>
    <property type="gene ID" value="TraesWEE_scaffold_102676_01G000200"/>
</dbReference>
<dbReference type="Gene3D" id="1.25.40.270">
    <property type="entry name" value="Vacuolar protein sorting-associated protein vta1"/>
    <property type="match status" value="1"/>
</dbReference>
<name>A0A3B6EJ42_WHEAT</name>
<dbReference type="SMART" id="SM01205">
    <property type="entry name" value="FKS1_dom1"/>
    <property type="match status" value="1"/>
</dbReference>
<dbReference type="Gramene" id="TraesCS3A02G197500.1">
    <property type="protein sequence ID" value="TraesCS3A02G197500.1"/>
    <property type="gene ID" value="TraesCS3A02G197500"/>
</dbReference>
<evidence type="ECO:0000256" key="2">
    <source>
        <dbReference type="ARBA" id="ARBA00023136"/>
    </source>
</evidence>
<proteinExistence type="predicted"/>
<accession>A0A3B6EJ42</accession>
<sequence length="441" mass="51285">MATATASRSTVVRRRRNALAQTLASRRLPEGVAEPGERVPEALAPEVMPFIRAADEVELLNSRVAFLCRRYAYKKVQRMDPSSIQRGVRQFKTYMSLKLDQDDMQFPLNDSKEIQRFYKYYCENLSRTSEKQNFEELARYYQVASALYEVLRDVTNNKVDSEVMKRAKVVEEKSAHFKSYKYNIVPLNFPGSAEAVVELPEIKSAIDVIRNIDGLPKLQMSSMQREGKPIWDLLDWLSLAFGFQKSNVENQRENMVLLLANISTRTSGQEGHPLVDTVNDLWDKIFGNYGSWCHYLHVSSRIMIKYDDTELKKQQLMLLHIGLYLLIWGEASNVRFMPECLFYIFHHMVKQLNQMVEESYFQPPPGFEEEGSFLNIVIEPIYKVLQKESQRSKGGTAGHSAWRNYDDLNEQFWSEKCFMKLGWPWDLSADFFHQEVCHNCA</sequence>
<evidence type="ECO:0000313" key="5">
    <source>
        <dbReference type="Proteomes" id="UP000019116"/>
    </source>
</evidence>
<dbReference type="PANTHER" id="PTHR12741">
    <property type="entry name" value="LYST-INTERACTING PROTEIN LIP5 DOPAMINE RESPONSIVE PROTEIN DRG-1"/>
    <property type="match status" value="1"/>
</dbReference>
<dbReference type="STRING" id="4565.A0A3B6EJ42"/>
<dbReference type="Gramene" id="TraesCS3A03G0498300.1">
    <property type="protein sequence ID" value="TraesCS3A03G0498300.1.CDS"/>
    <property type="gene ID" value="TraesCS3A03G0498300"/>
</dbReference>
<evidence type="ECO:0000313" key="4">
    <source>
        <dbReference type="EnsemblPlants" id="TraesCS3A02G197500.1"/>
    </source>
</evidence>
<organism evidence="4">
    <name type="scientific">Triticum aestivum</name>
    <name type="common">Wheat</name>
    <dbReference type="NCBI Taxonomy" id="4565"/>
    <lineage>
        <taxon>Eukaryota</taxon>
        <taxon>Viridiplantae</taxon>
        <taxon>Streptophyta</taxon>
        <taxon>Embryophyta</taxon>
        <taxon>Tracheophyta</taxon>
        <taxon>Spermatophyta</taxon>
        <taxon>Magnoliopsida</taxon>
        <taxon>Liliopsida</taxon>
        <taxon>Poales</taxon>
        <taxon>Poaceae</taxon>
        <taxon>BOP clade</taxon>
        <taxon>Pooideae</taxon>
        <taxon>Triticodae</taxon>
        <taxon>Triticeae</taxon>
        <taxon>Triticinae</taxon>
        <taxon>Triticum</taxon>
    </lineage>
</organism>
<dbReference type="GO" id="GO:0012505">
    <property type="term" value="C:endomembrane system"/>
    <property type="evidence" value="ECO:0007669"/>
    <property type="project" value="UniProtKB-SubCell"/>
</dbReference>
<dbReference type="OMA" id="HSDETHE"/>
<dbReference type="Gramene" id="TraesROB_scaffold_082670_01G000200.1">
    <property type="protein sequence ID" value="TraesROB_scaffold_082670_01G000200.1"/>
    <property type="gene ID" value="TraesROB_scaffold_082670_01G000200"/>
</dbReference>
<dbReference type="Gramene" id="TraesKAR3A01G0198920.1">
    <property type="protein sequence ID" value="cds.TraesKAR3A01G0198920.1"/>
    <property type="gene ID" value="TraesKAR3A01G0198920"/>
</dbReference>
<dbReference type="SMR" id="A0A3B6EJ42"/>
<dbReference type="PANTHER" id="PTHR12741:SF13">
    <property type="entry name" value="1,3-BETA-GLUCAN SYNTHASE"/>
    <property type="match status" value="1"/>
</dbReference>
<comment type="subcellular location">
    <subcellularLocation>
        <location evidence="1">Endomembrane system</location>
    </subcellularLocation>
</comment>
<dbReference type="EnsemblPlants" id="TraesCS3A02G197500.1">
    <property type="protein sequence ID" value="TraesCS3A02G197500.1"/>
    <property type="gene ID" value="TraesCS3A02G197500"/>
</dbReference>
<dbReference type="Proteomes" id="UP000019116">
    <property type="component" value="Chromosome 3A"/>
</dbReference>
<keyword evidence="2" id="KW-0472">Membrane</keyword>
<evidence type="ECO:0000256" key="1">
    <source>
        <dbReference type="ARBA" id="ARBA00004308"/>
    </source>
</evidence>
<dbReference type="Pfam" id="PF14288">
    <property type="entry name" value="FKS1_dom1"/>
    <property type="match status" value="1"/>
</dbReference>